<keyword evidence="12" id="KW-0255">Endonuclease</keyword>
<evidence type="ECO:0000256" key="5">
    <source>
        <dbReference type="ARBA" id="ARBA00022801"/>
    </source>
</evidence>
<dbReference type="EMBL" id="CP065938">
    <property type="protein sequence ID" value="UWX05327.1"/>
    <property type="molecule type" value="Genomic_DNA"/>
</dbReference>
<dbReference type="Gene3D" id="1.10.340.30">
    <property type="entry name" value="Hypothetical protein, domain 2"/>
    <property type="match status" value="1"/>
</dbReference>
<evidence type="ECO:0000256" key="7">
    <source>
        <dbReference type="ARBA" id="ARBA00023014"/>
    </source>
</evidence>
<evidence type="ECO:0000256" key="6">
    <source>
        <dbReference type="ARBA" id="ARBA00023004"/>
    </source>
</evidence>
<evidence type="ECO:0000256" key="4">
    <source>
        <dbReference type="ARBA" id="ARBA00022763"/>
    </source>
</evidence>
<sequence length="221" mass="25237">MARKKSLAFRREQARKIQEGLQKRYPEPETHLHHENAWELLIATVLSAQCTDARVNMVTPKLFAKWKDPFSLARANIADVEEIIRSTGFYHNKAKNIVAAAKLLAEKYQGEVPRTMEELVRVPGVARKTANVVLYTAFGINEGLAVDTHVKRISHRLGLTASQDPVQVEKDLMEIFPREEWGNVNHRLVWFGRQVCDARNPKCAECEFDTLCPKYEPKKTG</sequence>
<dbReference type="InterPro" id="IPR011257">
    <property type="entry name" value="DNA_glycosylase"/>
</dbReference>
<dbReference type="InterPro" id="IPR005759">
    <property type="entry name" value="Nth"/>
</dbReference>
<feature type="binding site" evidence="10">
    <location>
        <position position="212"/>
    </location>
    <ligand>
        <name>[4Fe-4S] cluster</name>
        <dbReference type="ChEBI" id="CHEBI:49883"/>
    </ligand>
</feature>
<dbReference type="HAMAP" id="MF_00942">
    <property type="entry name" value="Nth"/>
    <property type="match status" value="1"/>
</dbReference>
<dbReference type="InterPro" id="IPR003265">
    <property type="entry name" value="HhH-GPD_domain"/>
</dbReference>
<evidence type="ECO:0000256" key="9">
    <source>
        <dbReference type="ARBA" id="ARBA00023295"/>
    </source>
</evidence>
<protein>
    <recommendedName>
        <fullName evidence="10">Endonuclease III</fullName>
        <ecNumber evidence="10">4.2.99.18</ecNumber>
    </recommendedName>
    <alternativeName>
        <fullName evidence="10">DNA-(apurinic or apyrimidinic site) lyase</fullName>
    </alternativeName>
</protein>
<dbReference type="NCBIfam" id="TIGR01083">
    <property type="entry name" value="nth"/>
    <property type="match status" value="1"/>
</dbReference>
<dbReference type="Proteomes" id="UP001058120">
    <property type="component" value="Chromosome"/>
</dbReference>
<keyword evidence="7 10" id="KW-0411">Iron-sulfur</keyword>
<evidence type="ECO:0000256" key="1">
    <source>
        <dbReference type="ARBA" id="ARBA00008343"/>
    </source>
</evidence>
<dbReference type="InterPro" id="IPR000445">
    <property type="entry name" value="HhH_motif"/>
</dbReference>
<comment type="cofactor">
    <cofactor evidence="10">
        <name>[4Fe-4S] cluster</name>
        <dbReference type="ChEBI" id="CHEBI:49883"/>
    </cofactor>
    <text evidence="10">Binds 1 [4Fe-4S] cluster.</text>
</comment>
<evidence type="ECO:0000256" key="10">
    <source>
        <dbReference type="HAMAP-Rule" id="MF_00942"/>
    </source>
</evidence>
<dbReference type="PROSITE" id="PS00764">
    <property type="entry name" value="ENDONUCLEASE_III_1"/>
    <property type="match status" value="1"/>
</dbReference>
<evidence type="ECO:0000256" key="3">
    <source>
        <dbReference type="ARBA" id="ARBA00022723"/>
    </source>
</evidence>
<dbReference type="CDD" id="cd00056">
    <property type="entry name" value="ENDO3c"/>
    <property type="match status" value="1"/>
</dbReference>
<keyword evidence="13" id="KW-1185">Reference proteome</keyword>
<keyword evidence="10" id="KW-0238">DNA-binding</keyword>
<dbReference type="SMART" id="SM00478">
    <property type="entry name" value="ENDO3c"/>
    <property type="match status" value="1"/>
</dbReference>
<dbReference type="InterPro" id="IPR004035">
    <property type="entry name" value="Endouclease-III_FeS-bd_BS"/>
</dbReference>
<evidence type="ECO:0000313" key="13">
    <source>
        <dbReference type="Proteomes" id="UP001058120"/>
    </source>
</evidence>
<dbReference type="PANTHER" id="PTHR10359">
    <property type="entry name" value="A/G-SPECIFIC ADENINE GLYCOSYLASE/ENDONUCLEASE III"/>
    <property type="match status" value="1"/>
</dbReference>
<keyword evidence="9 10" id="KW-0326">Glycosidase</keyword>
<dbReference type="SUPFAM" id="SSF48150">
    <property type="entry name" value="DNA-glycosylase"/>
    <property type="match status" value="1"/>
</dbReference>
<organism evidence="12 13">
    <name type="scientific">Taurinivorans muris</name>
    <dbReference type="NCBI Taxonomy" id="2787751"/>
    <lineage>
        <taxon>Bacteria</taxon>
        <taxon>Pseudomonadati</taxon>
        <taxon>Thermodesulfobacteriota</taxon>
        <taxon>Desulfovibrionia</taxon>
        <taxon>Desulfovibrionales</taxon>
        <taxon>Desulfovibrionaceae</taxon>
        <taxon>Taurinivorans</taxon>
    </lineage>
</organism>
<comment type="function">
    <text evidence="10">DNA repair enzyme that has both DNA N-glycosylase activity and AP-lyase activity. The DNA N-glycosylase activity releases various damaged pyrimidines from DNA by cleaving the N-glycosidic bond, leaving an AP (apurinic/apyrimidinic) site. The AP-lyase activity cleaves the phosphodiester bond 3' to the AP site by a beta-elimination, leaving a 3'-terminal unsaturated sugar and a product with a terminal 5'-phosphate.</text>
</comment>
<name>A0ABY5XZK5_9BACT</name>
<dbReference type="Gene3D" id="1.10.1670.10">
    <property type="entry name" value="Helix-hairpin-Helix base-excision DNA repair enzymes (C-terminal)"/>
    <property type="match status" value="1"/>
</dbReference>
<comment type="catalytic activity">
    <reaction evidence="10">
        <text>2'-deoxyribonucleotide-(2'-deoxyribose 5'-phosphate)-2'-deoxyribonucleotide-DNA = a 3'-end 2'-deoxyribonucleotide-(2,3-dehydro-2,3-deoxyribose 5'-phosphate)-DNA + a 5'-end 5'-phospho-2'-deoxyribonucleoside-DNA + H(+)</text>
        <dbReference type="Rhea" id="RHEA:66592"/>
        <dbReference type="Rhea" id="RHEA-COMP:13180"/>
        <dbReference type="Rhea" id="RHEA-COMP:16897"/>
        <dbReference type="Rhea" id="RHEA-COMP:17067"/>
        <dbReference type="ChEBI" id="CHEBI:15378"/>
        <dbReference type="ChEBI" id="CHEBI:136412"/>
        <dbReference type="ChEBI" id="CHEBI:157695"/>
        <dbReference type="ChEBI" id="CHEBI:167181"/>
        <dbReference type="EC" id="4.2.99.18"/>
    </reaction>
</comment>
<dbReference type="InterPro" id="IPR023170">
    <property type="entry name" value="HhH_base_excis_C"/>
</dbReference>
<feature type="binding site" evidence="10">
    <location>
        <position position="196"/>
    </location>
    <ligand>
        <name>[4Fe-4S] cluster</name>
        <dbReference type="ChEBI" id="CHEBI:49883"/>
    </ligand>
</feature>
<dbReference type="PANTHER" id="PTHR10359:SF18">
    <property type="entry name" value="ENDONUCLEASE III"/>
    <property type="match status" value="1"/>
</dbReference>
<evidence type="ECO:0000313" key="12">
    <source>
        <dbReference type="EMBL" id="UWX05327.1"/>
    </source>
</evidence>
<reference evidence="12" key="1">
    <citation type="submission" date="2020-12" db="EMBL/GenBank/DDBJ databases">
        <title>Taurinivorans muris gen. nov., sp. nov., fundamental and realized metabolic niche of a ubiquitous sulfidogenic bacterium in the murine intestine.</title>
        <authorList>
            <person name="Ye H."/>
            <person name="Hanson B.T."/>
            <person name="Loy A."/>
        </authorList>
    </citation>
    <scope>NUCLEOTIDE SEQUENCE</scope>
    <source>
        <strain evidence="12">LT0009</strain>
    </source>
</reference>
<proteinExistence type="inferred from homology"/>
<evidence type="ECO:0000256" key="2">
    <source>
        <dbReference type="ARBA" id="ARBA00022485"/>
    </source>
</evidence>
<keyword evidence="8 10" id="KW-0234">DNA repair</keyword>
<comment type="similarity">
    <text evidence="1 10">Belongs to the Nth/MutY family.</text>
</comment>
<keyword evidence="5 10" id="KW-0378">Hydrolase</keyword>
<feature type="domain" description="HhH-GPD" evidence="11">
    <location>
        <begin position="46"/>
        <end position="194"/>
    </location>
</feature>
<accession>A0ABY5XZK5</accession>
<dbReference type="RefSeq" id="WP_334314902.1">
    <property type="nucleotide sequence ID" value="NZ_CP065938.1"/>
</dbReference>
<evidence type="ECO:0000256" key="8">
    <source>
        <dbReference type="ARBA" id="ARBA00023204"/>
    </source>
</evidence>
<feature type="binding site" evidence="10">
    <location>
        <position position="206"/>
    </location>
    <ligand>
        <name>[4Fe-4S] cluster</name>
        <dbReference type="ChEBI" id="CHEBI:49883"/>
    </ligand>
</feature>
<dbReference type="PIRSF" id="PIRSF001435">
    <property type="entry name" value="Nth"/>
    <property type="match status" value="1"/>
</dbReference>
<dbReference type="GO" id="GO:0004519">
    <property type="term" value="F:endonuclease activity"/>
    <property type="evidence" value="ECO:0007669"/>
    <property type="project" value="UniProtKB-KW"/>
</dbReference>
<keyword evidence="10" id="KW-0456">Lyase</keyword>
<evidence type="ECO:0000259" key="11">
    <source>
        <dbReference type="SMART" id="SM00478"/>
    </source>
</evidence>
<dbReference type="Pfam" id="PF00633">
    <property type="entry name" value="HHH"/>
    <property type="match status" value="1"/>
</dbReference>
<keyword evidence="12" id="KW-0540">Nuclease</keyword>
<keyword evidence="3 10" id="KW-0479">Metal-binding</keyword>
<keyword evidence="6 10" id="KW-0408">Iron</keyword>
<dbReference type="EC" id="4.2.99.18" evidence="10"/>
<gene>
    <name evidence="10 12" type="primary">nth</name>
    <name evidence="12" type="ORF">JBF11_07680</name>
</gene>
<feature type="binding site" evidence="10">
    <location>
        <position position="203"/>
    </location>
    <ligand>
        <name>[4Fe-4S] cluster</name>
        <dbReference type="ChEBI" id="CHEBI:49883"/>
    </ligand>
</feature>
<dbReference type="Pfam" id="PF00730">
    <property type="entry name" value="HhH-GPD"/>
    <property type="match status" value="1"/>
</dbReference>
<keyword evidence="4 10" id="KW-0227">DNA damage</keyword>
<keyword evidence="2 10" id="KW-0004">4Fe-4S</keyword>